<evidence type="ECO:0000313" key="1">
    <source>
        <dbReference type="EMBL" id="GAH56476.1"/>
    </source>
</evidence>
<organism evidence="1">
    <name type="scientific">marine sediment metagenome</name>
    <dbReference type="NCBI Taxonomy" id="412755"/>
    <lineage>
        <taxon>unclassified sequences</taxon>
        <taxon>metagenomes</taxon>
        <taxon>ecological metagenomes</taxon>
    </lineage>
</organism>
<accession>X1GF37</accession>
<name>X1GF37_9ZZZZ</name>
<protein>
    <submittedName>
        <fullName evidence="1">Uncharacterized protein</fullName>
    </submittedName>
</protein>
<comment type="caution">
    <text evidence="1">The sequence shown here is derived from an EMBL/GenBank/DDBJ whole genome shotgun (WGS) entry which is preliminary data.</text>
</comment>
<sequence length="133" mass="15070">CQLEITADGSFSASLKNAVRHDIIFAFLGKKASPDLVGFMRGQYGIDDYIVVEVKRDAVTLQDIYQAKMYGDLFSARYALLLSPEPVPEEIKRLHGNTFILNRFMSGWQVCIGQWEESSNKVTKDGWFPQSPF</sequence>
<gene>
    <name evidence="1" type="ORF">S03H2_38472</name>
</gene>
<feature type="non-terminal residue" evidence="1">
    <location>
        <position position="1"/>
    </location>
</feature>
<proteinExistence type="predicted"/>
<reference evidence="1" key="1">
    <citation type="journal article" date="2014" name="Front. Microbiol.">
        <title>High frequency of phylogenetically diverse reductive dehalogenase-homologous genes in deep subseafloor sedimentary metagenomes.</title>
        <authorList>
            <person name="Kawai M."/>
            <person name="Futagami T."/>
            <person name="Toyoda A."/>
            <person name="Takaki Y."/>
            <person name="Nishi S."/>
            <person name="Hori S."/>
            <person name="Arai W."/>
            <person name="Tsubouchi T."/>
            <person name="Morono Y."/>
            <person name="Uchiyama I."/>
            <person name="Ito T."/>
            <person name="Fujiyama A."/>
            <person name="Inagaki F."/>
            <person name="Takami H."/>
        </authorList>
    </citation>
    <scope>NUCLEOTIDE SEQUENCE</scope>
    <source>
        <strain evidence="1">Expedition CK06-06</strain>
    </source>
</reference>
<dbReference type="AlphaFoldDB" id="X1GF37"/>
<dbReference type="EMBL" id="BARU01023726">
    <property type="protein sequence ID" value="GAH56476.1"/>
    <property type="molecule type" value="Genomic_DNA"/>
</dbReference>